<dbReference type="NCBIfam" id="NF004127">
    <property type="entry name" value="PRK05617.1"/>
    <property type="match status" value="1"/>
</dbReference>
<protein>
    <submittedName>
        <fullName evidence="3">Putative enoyl-CoA hydratase echA8</fullName>
        <ecNumber evidence="3">4.2.1.17</ecNumber>
    </submittedName>
</protein>
<comment type="caution">
    <text evidence="3">The sequence shown here is derived from an EMBL/GenBank/DDBJ whole genome shotgun (WGS) entry which is preliminary data.</text>
</comment>
<dbReference type="Gene3D" id="3.90.226.10">
    <property type="entry name" value="2-enoyl-CoA Hydratase, Chain A, domain 1"/>
    <property type="match status" value="1"/>
</dbReference>
<dbReference type="Proteomes" id="UP000175989">
    <property type="component" value="Unassembled WGS sequence"/>
</dbReference>
<dbReference type="RefSeq" id="WP_070249748.1">
    <property type="nucleotide sequence ID" value="NZ_LROM01000097.1"/>
</dbReference>
<reference evidence="4" key="1">
    <citation type="journal article" date="2016" name="Front. Microbiol.">
        <title>Molecular Keys to the Janthinobacterium and Duganella spp. Interaction with the Plant Pathogen Fusarium graminearum.</title>
        <authorList>
            <person name="Haack F.S."/>
            <person name="Poehlein A."/>
            <person name="Kroger C."/>
            <person name="Voigt C.A."/>
            <person name="Piepenbring M."/>
            <person name="Bode H.B."/>
            <person name="Daniel R."/>
            <person name="Schafer W."/>
            <person name="Streit W.R."/>
        </authorList>
    </citation>
    <scope>NUCLEOTIDE SEQUENCE [LARGE SCALE GENOMIC DNA]</scope>
    <source>
        <strain evidence="4">T54</strain>
    </source>
</reference>
<dbReference type="EC" id="4.2.1.17" evidence="3"/>
<keyword evidence="4" id="KW-1185">Reference proteome</keyword>
<dbReference type="AlphaFoldDB" id="A0A1E7WGE1"/>
<dbReference type="SUPFAM" id="SSF52096">
    <property type="entry name" value="ClpP/crotonase"/>
    <property type="match status" value="1"/>
</dbReference>
<dbReference type="PATRIC" id="fig|762836.4.peg.3682"/>
<dbReference type="EMBL" id="LROM01000097">
    <property type="protein sequence ID" value="OEZ97533.1"/>
    <property type="molecule type" value="Genomic_DNA"/>
</dbReference>
<evidence type="ECO:0000313" key="4">
    <source>
        <dbReference type="Proteomes" id="UP000175989"/>
    </source>
</evidence>
<dbReference type="PANTHER" id="PTHR43176">
    <property type="entry name" value="3-HYDROXYISOBUTYRYL-COA HYDROLASE-RELATED"/>
    <property type="match status" value="1"/>
</dbReference>
<evidence type="ECO:0000313" key="3">
    <source>
        <dbReference type="EMBL" id="OEZ97533.1"/>
    </source>
</evidence>
<dbReference type="OrthoDB" id="9790967at2"/>
<keyword evidence="3" id="KW-0456">Lyase</keyword>
<evidence type="ECO:0000256" key="1">
    <source>
        <dbReference type="ARBA" id="ARBA00022801"/>
    </source>
</evidence>
<evidence type="ECO:0000259" key="2">
    <source>
        <dbReference type="Pfam" id="PF16113"/>
    </source>
</evidence>
<sequence length="364" mass="38663">MSAHVLTAVSDGTAVITLDRPRALNSLSLDMVRAVTQTLLAWRDDDAVQAVVIRGSTEKAFCAGGDIRFFHDLGRATPQQGSALVEDFFTEEYALNHLVHHYPKPYIALMDGVVMGGGMGVAQAGPQSRVRIVTERTRMAMPETNIGLFPDVGASYFLSRLPGRLGLYLGVAGATIGAADALYAGLADHYVPVADLTALEGVLSSGGGDRLPGAIAAFAAPFKAAVGTSALERNRAAIDHHFGAGSVPAIMASLQADDSDFARATLAMMATRSPLMMCVAYALQEQGAAMSMADCLRMERAAVRRTLENGQVIEGIRALVIDKDHAPRWEPAALADVTEVMVRQILAPAWPDHAHPLRHFHGAA</sequence>
<dbReference type="InterPro" id="IPR032259">
    <property type="entry name" value="HIBYL-CoA-H"/>
</dbReference>
<dbReference type="CDD" id="cd06558">
    <property type="entry name" value="crotonase-like"/>
    <property type="match status" value="1"/>
</dbReference>
<proteinExistence type="predicted"/>
<gene>
    <name evidence="3" type="primary">echA8_2</name>
    <name evidence="3" type="ORF">DUPY_35750</name>
</gene>
<organism evidence="3 4">
    <name type="scientific">Duganella phyllosphaerae</name>
    <dbReference type="NCBI Taxonomy" id="762836"/>
    <lineage>
        <taxon>Bacteria</taxon>
        <taxon>Pseudomonadati</taxon>
        <taxon>Pseudomonadota</taxon>
        <taxon>Betaproteobacteria</taxon>
        <taxon>Burkholderiales</taxon>
        <taxon>Oxalobacteraceae</taxon>
        <taxon>Telluria group</taxon>
        <taxon>Duganella</taxon>
    </lineage>
</organism>
<dbReference type="PANTHER" id="PTHR43176:SF6">
    <property type="entry name" value="3-HYDROXYISOBUTYRYL-COA HYDROLASE"/>
    <property type="match status" value="1"/>
</dbReference>
<name>A0A1E7WGE1_9BURK</name>
<dbReference type="InterPro" id="IPR029045">
    <property type="entry name" value="ClpP/crotonase-like_dom_sf"/>
</dbReference>
<dbReference type="GO" id="GO:0003860">
    <property type="term" value="F:3-hydroxyisobutyryl-CoA hydrolase activity"/>
    <property type="evidence" value="ECO:0007669"/>
    <property type="project" value="InterPro"/>
</dbReference>
<dbReference type="GO" id="GO:0006574">
    <property type="term" value="P:L-valine catabolic process"/>
    <property type="evidence" value="ECO:0007669"/>
    <property type="project" value="TreeGrafter"/>
</dbReference>
<accession>A0A1E7WGE1</accession>
<dbReference type="InterPro" id="IPR045004">
    <property type="entry name" value="ECH_dom"/>
</dbReference>
<feature type="domain" description="Enoyl-CoA hydratase/isomerase" evidence="2">
    <location>
        <begin position="14"/>
        <end position="345"/>
    </location>
</feature>
<dbReference type="GO" id="GO:0004300">
    <property type="term" value="F:enoyl-CoA hydratase activity"/>
    <property type="evidence" value="ECO:0007669"/>
    <property type="project" value="UniProtKB-EC"/>
</dbReference>
<dbReference type="Pfam" id="PF16113">
    <property type="entry name" value="ECH_2"/>
    <property type="match status" value="1"/>
</dbReference>
<keyword evidence="1" id="KW-0378">Hydrolase</keyword>